<gene>
    <name evidence="3" type="ORF">BDV96DRAFT_562555</name>
</gene>
<evidence type="ECO:0000313" key="3">
    <source>
        <dbReference type="EMBL" id="KAF2121873.1"/>
    </source>
</evidence>
<protein>
    <submittedName>
        <fullName evidence="3">SMAD/FHA domain-containing protein</fullName>
    </submittedName>
</protein>
<dbReference type="Pfam" id="PF00498">
    <property type="entry name" value="FHA"/>
    <property type="match status" value="1"/>
</dbReference>
<feature type="region of interest" description="Disordered" evidence="1">
    <location>
        <begin position="1"/>
        <end position="245"/>
    </location>
</feature>
<dbReference type="InterPro" id="IPR008984">
    <property type="entry name" value="SMAD_FHA_dom_sf"/>
</dbReference>
<dbReference type="InterPro" id="IPR000253">
    <property type="entry name" value="FHA_dom"/>
</dbReference>
<accession>A0A6A5ZSL5</accession>
<dbReference type="Proteomes" id="UP000799770">
    <property type="component" value="Unassembled WGS sequence"/>
</dbReference>
<proteinExistence type="predicted"/>
<dbReference type="OrthoDB" id="444265at2759"/>
<dbReference type="Gene3D" id="2.60.200.20">
    <property type="match status" value="1"/>
</dbReference>
<dbReference type="AlphaFoldDB" id="A0A6A5ZSL5"/>
<dbReference type="EMBL" id="ML977311">
    <property type="protein sequence ID" value="KAF2121873.1"/>
    <property type="molecule type" value="Genomic_DNA"/>
</dbReference>
<dbReference type="PANTHER" id="PTHR23308">
    <property type="entry name" value="NUCLEAR INHIBITOR OF PROTEIN PHOSPHATASE-1"/>
    <property type="match status" value="1"/>
</dbReference>
<feature type="compositionally biased region" description="Basic and acidic residues" evidence="1">
    <location>
        <begin position="107"/>
        <end position="161"/>
    </location>
</feature>
<dbReference type="PROSITE" id="PS50006">
    <property type="entry name" value="FHA_DOMAIN"/>
    <property type="match status" value="1"/>
</dbReference>
<evidence type="ECO:0000256" key="1">
    <source>
        <dbReference type="SAM" id="MobiDB-lite"/>
    </source>
</evidence>
<reference evidence="3" key="1">
    <citation type="journal article" date="2020" name="Stud. Mycol.">
        <title>101 Dothideomycetes genomes: a test case for predicting lifestyles and emergence of pathogens.</title>
        <authorList>
            <person name="Haridas S."/>
            <person name="Albert R."/>
            <person name="Binder M."/>
            <person name="Bloem J."/>
            <person name="Labutti K."/>
            <person name="Salamov A."/>
            <person name="Andreopoulos B."/>
            <person name="Baker S."/>
            <person name="Barry K."/>
            <person name="Bills G."/>
            <person name="Bluhm B."/>
            <person name="Cannon C."/>
            <person name="Castanera R."/>
            <person name="Culley D."/>
            <person name="Daum C."/>
            <person name="Ezra D."/>
            <person name="Gonzalez J."/>
            <person name="Henrissat B."/>
            <person name="Kuo A."/>
            <person name="Liang C."/>
            <person name="Lipzen A."/>
            <person name="Lutzoni F."/>
            <person name="Magnuson J."/>
            <person name="Mondo S."/>
            <person name="Nolan M."/>
            <person name="Ohm R."/>
            <person name="Pangilinan J."/>
            <person name="Park H.-J."/>
            <person name="Ramirez L."/>
            <person name="Alfaro M."/>
            <person name="Sun H."/>
            <person name="Tritt A."/>
            <person name="Yoshinaga Y."/>
            <person name="Zwiers L.-H."/>
            <person name="Turgeon B."/>
            <person name="Goodwin S."/>
            <person name="Spatafora J."/>
            <person name="Crous P."/>
            <person name="Grigoriev I."/>
        </authorList>
    </citation>
    <scope>NUCLEOTIDE SEQUENCE</scope>
    <source>
        <strain evidence="3">CBS 627.86</strain>
    </source>
</reference>
<organism evidence="3 4">
    <name type="scientific">Lophiotrema nucula</name>
    <dbReference type="NCBI Taxonomy" id="690887"/>
    <lineage>
        <taxon>Eukaryota</taxon>
        <taxon>Fungi</taxon>
        <taxon>Dikarya</taxon>
        <taxon>Ascomycota</taxon>
        <taxon>Pezizomycotina</taxon>
        <taxon>Dothideomycetes</taxon>
        <taxon>Pleosporomycetidae</taxon>
        <taxon>Pleosporales</taxon>
        <taxon>Lophiotremataceae</taxon>
        <taxon>Lophiotrema</taxon>
    </lineage>
</organism>
<feature type="compositionally biased region" description="Basic residues" evidence="1">
    <location>
        <begin position="89"/>
        <end position="106"/>
    </location>
</feature>
<feature type="domain" description="FHA" evidence="2">
    <location>
        <begin position="306"/>
        <end position="373"/>
    </location>
</feature>
<feature type="compositionally biased region" description="Basic and acidic residues" evidence="1">
    <location>
        <begin position="51"/>
        <end position="65"/>
    </location>
</feature>
<keyword evidence="4" id="KW-1185">Reference proteome</keyword>
<dbReference type="SMART" id="SM00240">
    <property type="entry name" value="FHA"/>
    <property type="match status" value="1"/>
</dbReference>
<dbReference type="SUPFAM" id="SSF49879">
    <property type="entry name" value="SMAD/FHA domain"/>
    <property type="match status" value="1"/>
</dbReference>
<feature type="compositionally biased region" description="Basic and acidic residues" evidence="1">
    <location>
        <begin position="1"/>
        <end position="19"/>
    </location>
</feature>
<name>A0A6A5ZSL5_9PLEO</name>
<evidence type="ECO:0000259" key="2">
    <source>
        <dbReference type="PROSITE" id="PS50006"/>
    </source>
</evidence>
<dbReference type="InterPro" id="IPR050923">
    <property type="entry name" value="Cell_Proc_Reg/RNA_Proc"/>
</dbReference>
<evidence type="ECO:0000313" key="4">
    <source>
        <dbReference type="Proteomes" id="UP000799770"/>
    </source>
</evidence>
<feature type="compositionally biased region" description="Basic and acidic residues" evidence="1">
    <location>
        <begin position="72"/>
        <end position="88"/>
    </location>
</feature>
<sequence>MESSRGSREYSRGVSERSPPRRARRSTSSSEDERERRRPRRRSSSRSSSIGKDRHSKNGDRDARSSRRTRPKSTERKPRQTRDGSREGRGRRKVSSSRSPTRRKASPTHERKTSREPYRKPRARSRDGRKDRSLDRRDRSRDRRRDVSRDRRRDRSREKDRKKERRRSRSRSPPPYRSSHKRRSHSRDSSALKKRKVSHSNSRSPSPHRRFRKPLPSQEVSFRGVDNGDKPPTKYGGAPPDREKPNFGTTGLLAKAANQVEGTKISLKYHEPAEARKPPPSAQWRLFIFKGADMLETIELHTRSCWLLGRANEVCDIVLAHPSSSSQHAVIQFRYIVKTVEDEYGVQQKKGKVKPYIIDLDSSNGTDLNDEELEASRYYELRDKDILKFGGSDREYVIMLPPKEG</sequence>